<keyword evidence="10" id="KW-1185">Reference proteome</keyword>
<dbReference type="AlphaFoldDB" id="A0A972GVF8"/>
<dbReference type="NCBIfam" id="TIGR00383">
    <property type="entry name" value="corA"/>
    <property type="match status" value="1"/>
</dbReference>
<dbReference type="FunFam" id="1.20.58.340:FF:000012">
    <property type="entry name" value="Magnesium transport protein CorA"/>
    <property type="match status" value="1"/>
</dbReference>
<protein>
    <recommendedName>
        <fullName evidence="8">Magnesium transport protein CorA</fullName>
    </recommendedName>
</protein>
<keyword evidence="4 8" id="KW-1003">Cell membrane</keyword>
<reference evidence="9" key="1">
    <citation type="submission" date="2019-10" db="EMBL/GenBank/DDBJ databases">
        <title>Description of Paenibacillus glebae sp. nov.</title>
        <authorList>
            <person name="Carlier A."/>
            <person name="Qi S."/>
        </authorList>
    </citation>
    <scope>NUCLEOTIDE SEQUENCE</scope>
    <source>
        <strain evidence="9">LMG 31456</strain>
    </source>
</reference>
<dbReference type="Gene3D" id="1.20.58.340">
    <property type="entry name" value="Magnesium transport protein CorA, transmembrane region"/>
    <property type="match status" value="2"/>
</dbReference>
<dbReference type="GO" id="GO:0005886">
    <property type="term" value="C:plasma membrane"/>
    <property type="evidence" value="ECO:0007669"/>
    <property type="project" value="UniProtKB-SubCell"/>
</dbReference>
<keyword evidence="6 8" id="KW-1133">Transmembrane helix</keyword>
<dbReference type="PANTHER" id="PTHR46494:SF1">
    <property type="entry name" value="CORA FAMILY METAL ION TRANSPORTER (EUROFUNG)"/>
    <property type="match status" value="1"/>
</dbReference>
<dbReference type="Proteomes" id="UP000641588">
    <property type="component" value="Unassembled WGS sequence"/>
</dbReference>
<evidence type="ECO:0000256" key="4">
    <source>
        <dbReference type="ARBA" id="ARBA00022475"/>
    </source>
</evidence>
<sequence length="317" mass="37606">MIRILAINEEYELLTDISVQDLKDNPNIFWYWVDFNEPTEEEALLLETHFHFHPLAIEDCFHLLQRPKVDHYEDVNFFVVHALNPISLAAEEVDLFWGNQFIVTFHLFPCSEIDDAWSRMTEQSKLREKGHAYAAYLVMDKLVDEYFPSVYQIEDQLNEIEAKGKGESIHELMNQVFEIRARLLKLRKTIIPMRDLFYRIISTDKIDGIKSHIVYFTDVYDHLLKLSELIDSNRDMTADIRDSYISLNSNRMNEIMKTLTVITTIFMPLTFLAGIYGMNFQYMPELTWHWGYFICLLVMFGIGLGMYSWFRKKGWFD</sequence>
<feature type="transmembrane region" description="Helical" evidence="8">
    <location>
        <begin position="259"/>
        <end position="278"/>
    </location>
</feature>
<gene>
    <name evidence="8 9" type="primary">corA</name>
    <name evidence="9" type="ORF">GC093_31010</name>
</gene>
<dbReference type="Gene3D" id="3.30.460.20">
    <property type="entry name" value="CorA soluble domain-like"/>
    <property type="match status" value="1"/>
</dbReference>
<keyword evidence="8" id="KW-0406">Ion transport</keyword>
<dbReference type="GO" id="GO:0050897">
    <property type="term" value="F:cobalt ion binding"/>
    <property type="evidence" value="ECO:0007669"/>
    <property type="project" value="TreeGrafter"/>
</dbReference>
<dbReference type="Pfam" id="PF01544">
    <property type="entry name" value="CorA"/>
    <property type="match status" value="1"/>
</dbReference>
<evidence type="ECO:0000313" key="9">
    <source>
        <dbReference type="EMBL" id="NOU97624.1"/>
    </source>
</evidence>
<keyword evidence="5 8" id="KW-0812">Transmembrane</keyword>
<feature type="transmembrane region" description="Helical" evidence="8">
    <location>
        <begin position="290"/>
        <end position="310"/>
    </location>
</feature>
<evidence type="ECO:0000256" key="8">
    <source>
        <dbReference type="RuleBase" id="RU362010"/>
    </source>
</evidence>
<proteinExistence type="inferred from homology"/>
<organism evidence="9 10">
    <name type="scientific">Paenibacillus foliorum</name>
    <dbReference type="NCBI Taxonomy" id="2654974"/>
    <lineage>
        <taxon>Bacteria</taxon>
        <taxon>Bacillati</taxon>
        <taxon>Bacillota</taxon>
        <taxon>Bacilli</taxon>
        <taxon>Bacillales</taxon>
        <taxon>Paenibacillaceae</taxon>
        <taxon>Paenibacillus</taxon>
    </lineage>
</organism>
<dbReference type="InterPro" id="IPR004488">
    <property type="entry name" value="Mg/Co-transport_prot_CorA"/>
</dbReference>
<name>A0A972GVF8_9BACL</name>
<dbReference type="InterPro" id="IPR045861">
    <property type="entry name" value="CorA_cytoplasmic_dom"/>
</dbReference>
<dbReference type="EMBL" id="WHOD01000119">
    <property type="protein sequence ID" value="NOU97624.1"/>
    <property type="molecule type" value="Genomic_DNA"/>
</dbReference>
<dbReference type="InterPro" id="IPR045863">
    <property type="entry name" value="CorA_TM1_TM2"/>
</dbReference>
<evidence type="ECO:0000256" key="5">
    <source>
        <dbReference type="ARBA" id="ARBA00022692"/>
    </source>
</evidence>
<dbReference type="RefSeq" id="WP_171655870.1">
    <property type="nucleotide sequence ID" value="NZ_WHOD01000119.1"/>
</dbReference>
<comment type="similarity">
    <text evidence="2 8">Belongs to the CorA metal ion transporter (MIT) (TC 1.A.35) family.</text>
</comment>
<dbReference type="GO" id="GO:0015087">
    <property type="term" value="F:cobalt ion transmembrane transporter activity"/>
    <property type="evidence" value="ECO:0007669"/>
    <property type="project" value="UniProtKB-UniRule"/>
</dbReference>
<keyword evidence="8" id="KW-0460">Magnesium</keyword>
<keyword evidence="7 8" id="KW-0472">Membrane</keyword>
<evidence type="ECO:0000256" key="2">
    <source>
        <dbReference type="ARBA" id="ARBA00009765"/>
    </source>
</evidence>
<keyword evidence="3 8" id="KW-0813">Transport</keyword>
<dbReference type="PANTHER" id="PTHR46494">
    <property type="entry name" value="CORA FAMILY METAL ION TRANSPORTER (EUROFUNG)"/>
    <property type="match status" value="1"/>
</dbReference>
<comment type="caution">
    <text evidence="9">The sequence shown here is derived from an EMBL/GenBank/DDBJ whole genome shotgun (WGS) entry which is preliminary data.</text>
</comment>
<comment type="subcellular location">
    <subcellularLocation>
        <location evidence="1">Cell membrane</location>
        <topology evidence="1">Multi-pass membrane protein</topology>
    </subcellularLocation>
    <subcellularLocation>
        <location evidence="8">Membrane</location>
        <topology evidence="8">Multi-pass membrane protein</topology>
    </subcellularLocation>
</comment>
<dbReference type="GO" id="GO:0000287">
    <property type="term" value="F:magnesium ion binding"/>
    <property type="evidence" value="ECO:0007669"/>
    <property type="project" value="TreeGrafter"/>
</dbReference>
<dbReference type="SUPFAM" id="SSF143865">
    <property type="entry name" value="CorA soluble domain-like"/>
    <property type="match status" value="1"/>
</dbReference>
<dbReference type="GO" id="GO:0015095">
    <property type="term" value="F:magnesium ion transmembrane transporter activity"/>
    <property type="evidence" value="ECO:0007669"/>
    <property type="project" value="UniProtKB-UniRule"/>
</dbReference>
<evidence type="ECO:0000256" key="1">
    <source>
        <dbReference type="ARBA" id="ARBA00004651"/>
    </source>
</evidence>
<evidence type="ECO:0000256" key="7">
    <source>
        <dbReference type="ARBA" id="ARBA00023136"/>
    </source>
</evidence>
<dbReference type="SUPFAM" id="SSF144083">
    <property type="entry name" value="Magnesium transport protein CorA, transmembrane region"/>
    <property type="match status" value="1"/>
</dbReference>
<evidence type="ECO:0000256" key="6">
    <source>
        <dbReference type="ARBA" id="ARBA00022989"/>
    </source>
</evidence>
<evidence type="ECO:0000313" key="10">
    <source>
        <dbReference type="Proteomes" id="UP000641588"/>
    </source>
</evidence>
<accession>A0A972GVF8</accession>
<evidence type="ECO:0000256" key="3">
    <source>
        <dbReference type="ARBA" id="ARBA00022448"/>
    </source>
</evidence>
<dbReference type="InterPro" id="IPR002523">
    <property type="entry name" value="MgTranspt_CorA/ZnTranspt_ZntB"/>
</dbReference>
<comment type="function">
    <text evidence="8">Mediates influx of magnesium ions.</text>
</comment>
<dbReference type="CDD" id="cd12831">
    <property type="entry name" value="TmCorA-like_u2"/>
    <property type="match status" value="1"/>
</dbReference>